<dbReference type="EMBL" id="CAXITT010000833">
    <property type="protein sequence ID" value="CAL1546597.1"/>
    <property type="molecule type" value="Genomic_DNA"/>
</dbReference>
<dbReference type="AlphaFoldDB" id="A0AAV2ILP8"/>
<protein>
    <submittedName>
        <fullName evidence="3">Uncharacterized protein</fullName>
    </submittedName>
</protein>
<keyword evidence="2" id="KW-0472">Membrane</keyword>
<sequence length="208" mass="23109">MGLVSSTGVTTQSTTTTPGTYTDAPYRVGPVKEKEIDAESLPMTVLIVMLVLISILLFLAVFLLLHRYRSRCQRRDEDLYRPPAYCLAPDHHLDWTDSSTIKSKGSARTLNSRSHYSIAAHHMHMPLPPIPHSPRRTKTYRRPPSVGSSVRVPYVQPQDAIGQESSEDGEIAALSSGSPKVHYKSPRDRPTRQNSPLYACVPVSSTDE</sequence>
<dbReference type="Proteomes" id="UP001497497">
    <property type="component" value="Unassembled WGS sequence"/>
</dbReference>
<reference evidence="3 4" key="1">
    <citation type="submission" date="2024-04" db="EMBL/GenBank/DDBJ databases">
        <authorList>
            <consortium name="Genoscope - CEA"/>
            <person name="William W."/>
        </authorList>
    </citation>
    <scope>NUCLEOTIDE SEQUENCE [LARGE SCALE GENOMIC DNA]</scope>
</reference>
<keyword evidence="2" id="KW-0812">Transmembrane</keyword>
<evidence type="ECO:0000256" key="1">
    <source>
        <dbReference type="SAM" id="MobiDB-lite"/>
    </source>
</evidence>
<evidence type="ECO:0000313" key="3">
    <source>
        <dbReference type="EMBL" id="CAL1546597.1"/>
    </source>
</evidence>
<proteinExistence type="predicted"/>
<gene>
    <name evidence="3" type="ORF">GSLYS_00019974001</name>
</gene>
<evidence type="ECO:0000313" key="4">
    <source>
        <dbReference type="Proteomes" id="UP001497497"/>
    </source>
</evidence>
<comment type="caution">
    <text evidence="3">The sequence shown here is derived from an EMBL/GenBank/DDBJ whole genome shotgun (WGS) entry which is preliminary data.</text>
</comment>
<feature type="region of interest" description="Disordered" evidence="1">
    <location>
        <begin position="1"/>
        <end position="22"/>
    </location>
</feature>
<name>A0AAV2ILP8_LYMST</name>
<evidence type="ECO:0000256" key="2">
    <source>
        <dbReference type="SAM" id="Phobius"/>
    </source>
</evidence>
<organism evidence="3 4">
    <name type="scientific">Lymnaea stagnalis</name>
    <name type="common">Great pond snail</name>
    <name type="synonym">Helix stagnalis</name>
    <dbReference type="NCBI Taxonomy" id="6523"/>
    <lineage>
        <taxon>Eukaryota</taxon>
        <taxon>Metazoa</taxon>
        <taxon>Spiralia</taxon>
        <taxon>Lophotrochozoa</taxon>
        <taxon>Mollusca</taxon>
        <taxon>Gastropoda</taxon>
        <taxon>Heterobranchia</taxon>
        <taxon>Euthyneura</taxon>
        <taxon>Panpulmonata</taxon>
        <taxon>Hygrophila</taxon>
        <taxon>Lymnaeoidea</taxon>
        <taxon>Lymnaeidae</taxon>
        <taxon>Lymnaea</taxon>
    </lineage>
</organism>
<accession>A0AAV2ILP8</accession>
<feature type="region of interest" description="Disordered" evidence="1">
    <location>
        <begin position="124"/>
        <end position="208"/>
    </location>
</feature>
<keyword evidence="4" id="KW-1185">Reference proteome</keyword>
<keyword evidence="2" id="KW-1133">Transmembrane helix</keyword>
<feature type="transmembrane region" description="Helical" evidence="2">
    <location>
        <begin position="43"/>
        <end position="65"/>
    </location>
</feature>